<evidence type="ECO:0000313" key="3">
    <source>
        <dbReference type="Proteomes" id="UP000290288"/>
    </source>
</evidence>
<comment type="caution">
    <text evidence="2">The sequence shown here is derived from an EMBL/GenBank/DDBJ whole genome shotgun (WGS) entry which is preliminary data.</text>
</comment>
<dbReference type="AlphaFoldDB" id="A0A4V1Q1P6"/>
<gene>
    <name evidence="2" type="ORF">EST38_g13538</name>
</gene>
<name>A0A4V1Q1P6_9AGAR</name>
<dbReference type="OrthoDB" id="3218065at2759"/>
<accession>A0A4V1Q1P6</accession>
<evidence type="ECO:0000256" key="1">
    <source>
        <dbReference type="SAM" id="MobiDB-lite"/>
    </source>
</evidence>
<dbReference type="PANTHER" id="PTHR35871:SF1">
    <property type="entry name" value="CXC1-LIKE CYSTEINE CLUSTER ASSOCIATED WITH KDZ TRANSPOSASES DOMAIN-CONTAINING PROTEIN"/>
    <property type="match status" value="1"/>
</dbReference>
<evidence type="ECO:0000313" key="2">
    <source>
        <dbReference type="EMBL" id="RXW12318.1"/>
    </source>
</evidence>
<keyword evidence="3" id="KW-1185">Reference proteome</keyword>
<sequence length="624" mass="71902">MATPTVKAFSGRPVPVDHGVHQPPATKRRRLEVPAREVKKKGQEKRLNNRAAALIQIEKLLASKKAKFDAGRNGLQAKRARAIQVCLHLVVRSHRLLIDASERAAEMVGFRRSWGGRQIREWTAAWIATRQLPKSDRGRHKKVYSLLDDPAVCTELRSFLRSNKWSINPKKLSEFTKGKLIPDEAKRYLRQVVSVEMPQGLKKYLEVELFPRVHMTVAKGVSLRTARRWLEKEGFKYMSHKKGLYYDGHEREDVVDDRQARFLPAMEEIKPRLVAYSPEDVTKEVPLPHLQPEERKIVIVAHDEMTAQAHDGRSMSWVWKGEQPLRKKGPGRGLHQSDVICSTVGWLKEASETMEYGKNYDGYWNGEMFAIQLESKIIPVFEKMHGPGYQAAFLIDNSQGHSAYAVDALIASRMNFNPGGKQPHLRNGWFLKNGVQVSQEMSFPLDHPVHPGEPKGMKQILIERSLWRHNLIMYCRNNKKRDGTTKKCQPDATDCCAKRILDLQPDFASQKPLVQEIIENAGHICIFLPKFHCELNFIEYFWGAVKRYLREHCDYTFEGLKKNMPDALASVPVTLIRKWENRTKRWMEAYRKGLGAHEAQQEVKRFSSTKFTSHRRAPELRLDP</sequence>
<dbReference type="EMBL" id="SDEE01001293">
    <property type="protein sequence ID" value="RXW12318.1"/>
    <property type="molecule type" value="Genomic_DNA"/>
</dbReference>
<organism evidence="2 3">
    <name type="scientific">Candolleomyces aberdarensis</name>
    <dbReference type="NCBI Taxonomy" id="2316362"/>
    <lineage>
        <taxon>Eukaryota</taxon>
        <taxon>Fungi</taxon>
        <taxon>Dikarya</taxon>
        <taxon>Basidiomycota</taxon>
        <taxon>Agaricomycotina</taxon>
        <taxon>Agaricomycetes</taxon>
        <taxon>Agaricomycetidae</taxon>
        <taxon>Agaricales</taxon>
        <taxon>Agaricineae</taxon>
        <taxon>Psathyrellaceae</taxon>
        <taxon>Candolleomyces</taxon>
    </lineage>
</organism>
<dbReference type="STRING" id="2316362.A0A4V1Q1P6"/>
<feature type="region of interest" description="Disordered" evidence="1">
    <location>
        <begin position="1"/>
        <end position="28"/>
    </location>
</feature>
<proteinExistence type="predicted"/>
<dbReference type="PANTHER" id="PTHR35871">
    <property type="entry name" value="EXPRESSED PROTEIN"/>
    <property type="match status" value="1"/>
</dbReference>
<reference evidence="2 3" key="1">
    <citation type="submission" date="2019-01" db="EMBL/GenBank/DDBJ databases">
        <title>Draft genome sequence of Psathyrella aberdarensis IHI B618.</title>
        <authorList>
            <person name="Buettner E."/>
            <person name="Kellner H."/>
        </authorList>
    </citation>
    <scope>NUCLEOTIDE SEQUENCE [LARGE SCALE GENOMIC DNA]</scope>
    <source>
        <strain evidence="2 3">IHI B618</strain>
    </source>
</reference>
<dbReference type="Gene3D" id="3.30.420.10">
    <property type="entry name" value="Ribonuclease H-like superfamily/Ribonuclease H"/>
    <property type="match status" value="1"/>
</dbReference>
<protein>
    <recommendedName>
        <fullName evidence="4">Tc1-like transposase DDE domain-containing protein</fullName>
    </recommendedName>
</protein>
<dbReference type="InterPro" id="IPR036397">
    <property type="entry name" value="RNaseH_sf"/>
</dbReference>
<evidence type="ECO:0008006" key="4">
    <source>
        <dbReference type="Google" id="ProtNLM"/>
    </source>
</evidence>
<dbReference type="GO" id="GO:0003676">
    <property type="term" value="F:nucleic acid binding"/>
    <property type="evidence" value="ECO:0007669"/>
    <property type="project" value="InterPro"/>
</dbReference>
<dbReference type="Proteomes" id="UP000290288">
    <property type="component" value="Unassembled WGS sequence"/>
</dbReference>